<dbReference type="Pfam" id="PF13086">
    <property type="entry name" value="AAA_11"/>
    <property type="match status" value="1"/>
</dbReference>
<evidence type="ECO:0000256" key="3">
    <source>
        <dbReference type="ARBA" id="ARBA00022723"/>
    </source>
</evidence>
<dbReference type="GO" id="GO:0005737">
    <property type="term" value="C:cytoplasm"/>
    <property type="evidence" value="ECO:0007669"/>
    <property type="project" value="UniProtKB-SubCell"/>
</dbReference>
<feature type="coiled-coil region" evidence="8">
    <location>
        <begin position="1734"/>
        <end position="1761"/>
    </location>
</feature>
<dbReference type="InterPro" id="IPR041677">
    <property type="entry name" value="DNA2/NAM7_AAA_11"/>
</dbReference>
<comment type="caution">
    <text evidence="12">The sequence shown here is derived from an EMBL/GenBank/DDBJ whole genome shotgun (WGS) entry which is preliminary data.</text>
</comment>
<dbReference type="InterPro" id="IPR000477">
    <property type="entry name" value="RT_dom"/>
</dbReference>
<dbReference type="InterPro" id="IPR047187">
    <property type="entry name" value="SF1_C_Upf1"/>
</dbReference>
<dbReference type="PANTHER" id="PTHR35450">
    <property type="entry name" value="REVERSE TRANSCRIPTASE DOMAIN-CONTAINING PROTEIN"/>
    <property type="match status" value="1"/>
</dbReference>
<evidence type="ECO:0000259" key="10">
    <source>
        <dbReference type="PROSITE" id="PS50878"/>
    </source>
</evidence>
<dbReference type="InterPro" id="IPR057373">
    <property type="entry name" value="ZNFX1"/>
</dbReference>
<comment type="subcellular location">
    <subcellularLocation>
        <location evidence="1">Cytoplasm</location>
    </subcellularLocation>
</comment>
<dbReference type="GO" id="GO:0008270">
    <property type="term" value="F:zinc ion binding"/>
    <property type="evidence" value="ECO:0007669"/>
    <property type="project" value="UniProtKB-KW"/>
</dbReference>
<name>A0AAU9UF04_EUPED</name>
<evidence type="ECO:0000256" key="2">
    <source>
        <dbReference type="ARBA" id="ARBA00022490"/>
    </source>
</evidence>
<feature type="compositionally biased region" description="Basic and acidic residues" evidence="9">
    <location>
        <begin position="27"/>
        <end position="36"/>
    </location>
</feature>
<dbReference type="Gene3D" id="3.40.50.300">
    <property type="entry name" value="P-loop containing nucleotide triphosphate hydrolases"/>
    <property type="match status" value="3"/>
</dbReference>
<evidence type="ECO:0000256" key="6">
    <source>
        <dbReference type="ARBA" id="ARBA00022833"/>
    </source>
</evidence>
<protein>
    <recommendedName>
        <fullName evidence="14">NFX1-type zinc finger-containing protein 1</fullName>
    </recommendedName>
</protein>
<evidence type="ECO:0000259" key="11">
    <source>
        <dbReference type="PROSITE" id="PS51981"/>
    </source>
</evidence>
<evidence type="ECO:0000256" key="5">
    <source>
        <dbReference type="ARBA" id="ARBA00022771"/>
    </source>
</evidence>
<keyword evidence="7" id="KW-0391">Immunity</keyword>
<evidence type="ECO:0000256" key="1">
    <source>
        <dbReference type="ARBA" id="ARBA00004496"/>
    </source>
</evidence>
<evidence type="ECO:0000256" key="4">
    <source>
        <dbReference type="ARBA" id="ARBA00022737"/>
    </source>
</evidence>
<feature type="compositionally biased region" description="Basic and acidic residues" evidence="9">
    <location>
        <begin position="224"/>
        <end position="241"/>
    </location>
</feature>
<evidence type="ECO:0008006" key="14">
    <source>
        <dbReference type="Google" id="ProtNLM"/>
    </source>
</evidence>
<dbReference type="InterPro" id="IPR041679">
    <property type="entry name" value="DNA2/NAM7-like_C"/>
</dbReference>
<evidence type="ECO:0000256" key="9">
    <source>
        <dbReference type="SAM" id="MobiDB-lite"/>
    </source>
</evidence>
<keyword evidence="4" id="KW-0677">Repeat</keyword>
<dbReference type="Proteomes" id="UP001153954">
    <property type="component" value="Unassembled WGS sequence"/>
</dbReference>
<feature type="region of interest" description="Disordered" evidence="9">
    <location>
        <begin position="1553"/>
        <end position="1572"/>
    </location>
</feature>
<dbReference type="GO" id="GO:0004386">
    <property type="term" value="F:helicase activity"/>
    <property type="evidence" value="ECO:0007669"/>
    <property type="project" value="InterPro"/>
</dbReference>
<dbReference type="CDD" id="cd18808">
    <property type="entry name" value="SF1_C_Upf1"/>
    <property type="match status" value="1"/>
</dbReference>
<dbReference type="PANTHER" id="PTHR35450:SF2">
    <property type="entry name" value="REVERSE TRANSCRIPTASE DOMAIN-CONTAINING PROTEIN"/>
    <property type="match status" value="1"/>
</dbReference>
<keyword evidence="8" id="KW-0175">Coiled coil</keyword>
<dbReference type="Pfam" id="PF00078">
    <property type="entry name" value="RVT_1"/>
    <property type="match status" value="1"/>
</dbReference>
<dbReference type="InterPro" id="IPR000967">
    <property type="entry name" value="Znf_NFX1"/>
</dbReference>
<evidence type="ECO:0000313" key="13">
    <source>
        <dbReference type="Proteomes" id="UP001153954"/>
    </source>
</evidence>
<keyword evidence="3" id="KW-0479">Metal-binding</keyword>
<dbReference type="Pfam" id="PF13087">
    <property type="entry name" value="AAA_12"/>
    <property type="match status" value="1"/>
</dbReference>
<dbReference type="InterPro" id="IPR027417">
    <property type="entry name" value="P-loop_NTPase"/>
</dbReference>
<feature type="region of interest" description="Disordered" evidence="9">
    <location>
        <begin position="224"/>
        <end position="251"/>
    </location>
</feature>
<feature type="region of interest" description="Disordered" evidence="9">
    <location>
        <begin position="1"/>
        <end position="54"/>
    </location>
</feature>
<keyword evidence="2" id="KW-0963">Cytoplasm</keyword>
<dbReference type="SUPFAM" id="SSF56672">
    <property type="entry name" value="DNA/RNA polymerases"/>
    <property type="match status" value="1"/>
</dbReference>
<dbReference type="GO" id="GO:0071897">
    <property type="term" value="P:DNA biosynthetic process"/>
    <property type="evidence" value="ECO:0007669"/>
    <property type="project" value="UniProtKB-ARBA"/>
</dbReference>
<keyword evidence="5" id="KW-0863">Zinc-finger</keyword>
<feature type="domain" description="RZ-type" evidence="11">
    <location>
        <begin position="3375"/>
        <end position="3446"/>
    </location>
</feature>
<dbReference type="Pfam" id="PF25396">
    <property type="entry name" value="ZNFX1"/>
    <property type="match status" value="1"/>
</dbReference>
<proteinExistence type="predicted"/>
<reference evidence="12" key="1">
    <citation type="submission" date="2022-03" db="EMBL/GenBank/DDBJ databases">
        <authorList>
            <person name="Tunstrom K."/>
        </authorList>
    </citation>
    <scope>NUCLEOTIDE SEQUENCE</scope>
</reference>
<evidence type="ECO:0000313" key="12">
    <source>
        <dbReference type="EMBL" id="CAH2096330.1"/>
    </source>
</evidence>
<evidence type="ECO:0000256" key="7">
    <source>
        <dbReference type="ARBA" id="ARBA00022859"/>
    </source>
</evidence>
<dbReference type="InterPro" id="IPR043502">
    <property type="entry name" value="DNA/RNA_pol_sf"/>
</dbReference>
<dbReference type="Pfam" id="PF20173">
    <property type="entry name" value="ZnF_RZ-type"/>
    <property type="match status" value="1"/>
</dbReference>
<sequence length="3465" mass="396465">MEDDEDLFRQPAAPHLKQRTSKSVNRRNFDNLDRWNDSTNMEVNHGHKGQGNGRKTKMMGFLTLEALAKSDLKDLHTNINDKKEAFFHLLESPIDRPDVYVLVMELLSKICESSFDQLKLNLLLEICNSQFITNLRNYLMDLPYTETKSKNNKYWKNEVEFWKNFIRFCECIILMSPQTALNKCRSLIEGTSKLCLEELTTRHNFVLPEECNLKLNELRETLRAHEKEKDKKEERKSKNLPEEQEPPDNFRELSVLPRREDIMEEHPYLRANLIQGNYRDVEHYLDVQFRLLREDCFGPLREGIRQFMQDPTKRKYDNIRVFRNVKFVNTYTSPCKVGFYVEFDKYTKKRFKNINWSHSKRFIFGSLVLFTKDNCNSFLVATIIDRDVKALNGGKIPVSLVDNEVDDLFLKDTYTMIESEVYFEPYYHILKALQDPTFPQHIAMKKYIIDVDPQPSPPKYLNEGTTYKVMLPHCNEATFTVLDLETWPSGDDLQLNESQYDAYKTALTHEFAVIQGPPGTGKTYLGIKVAQTLLENVSGTGCLLLLVCYTNHALDQFLEALIPVTESIVRIGGRSRNEALEKFNLNELRKKTKLSHSAYRLYAEQRDNLKSCIFRLQRAQKDLDMIDNSIISFTCMENYVPECRVLVHSYKAILDRNKDPLYYWLFENLTYNFNEPVLLEDDHIEVELGNIDINDDDNRNAVILDDFEIDLTHNYHSSEIELVFSLQTVESTVSKMIRQFHSMDNGKQKYDLYRTIIMQRTQIRLFKQMKEDYLQGVHTRQTNRGEDLTYLSMAERWMLYFSWTELVLDIFKERIIPLQEAVSKGNTAYEETRMLLDRNLLKNVRVVGMTTSGAARLRKLLQSLAPPIVIVEEAAEVLEQHIITSLTNKCQHLILIGDHQQLRPSASHLRLAKHFNLEVSLFERMILNAMHSRRLRVQHRMRPQFSALISPHIYPDLLDHPSVAGFPDVRGVTRNLFFFTHDYREEGKKKAFRYAVPMIWREQKNHSDNCYFCSCNMKGYNSKRKQSISYPNMQSAIRPIPNGTETRVPKAPPTLEEISVSDEDGAVLELDDNSSFEFKDDRSPKLFSQGELNDLGVSSSWFRYCEKQFTPYFAQEDELVYCTNIEGLMETFKILYDPAHWRIFIDSSKRSLKAVLLHNGSFYASIPLGHSVYLKETYKNLELVLCKLKYKDHGWQVCGDFKILGMLLGQQSGFTKFPCFLCLWDSRDRANHWTKKCWPARELKVVEMNVLHETLVPRHKVLLPPLHIKLGLLKQFVKSLPRDENCFKYLVSKFPGLSEAKLKKGVFVGPDIRRLMADPQFIATMTDPQREGWIAFKEVEEDSSSRTNKKEADMTLSLANYIMQQGYEPEDVTILAAYSGQMFYMRKQRPLYTQLSKVKITVVDNYQGEESKIILLSLVRNNDQNKIGFLGMANRICVALSRAKEGFYIFGNIDILKANSSLWENIAKTLESQDSLGRSIKLKCENHVNQITTGCRGETGRTGYRAVMHREFLLLEPNLNVTEQNLADRARYIQRKGVFNAAELERLRREAAPEVEPVSAEHNPVSTQQGSVRSEVPVDVIAEEAVSQKVEQMRGILEEAISEIRSAPLEQRPRLSRLPLNAATRGAIEAANRLLPPYLDGSLGLDDTGSILFGAALAVHRFIGAKTQEPGRTTNNSSDVPAWKKRIERRISLARALIGRLQSFRSGNTRPRIVRSVRIAFNGLGVRLDQPDIAEKLTERIDGLKQRIAAWGKRIRRYSERVERFRQNRLFLSDQKRFYRKLENPTPCSTSLKPNTPDLVAFWRNIWSREVEHEEGPWIAAVQEACARIEPMNPITISSENVADAVRRAPNWKSPGIDGLHHYWLKGFSVCHATLARQYQEAIERRTLPNLFTTGITHLAPKSTNTADPTNYRPITCLTSIYKTLTSVLSCKISRHIDEFNILSAAQNGCRGGGRGTKELLIIDSVAGQLVKRNRRNFSAAWIDYKKAFDSVPHSWLLRVLELYKIDGAVRDFLEVCMGQWSTILCLQGERLTTGADDRIRIRRGIFQGDCLSPLWFCLSLNPLSTLLERSGTGFQFRRGGTKVSHLLYMDDLKLLAPNPARLMELLKITTEFSGSIRMQLGVDKCAVVHVDRGQVTQSAEISLEISNFKTLSEAESYRYLGMSQCIGVQEVDMKQAVCEVFFGRLTKVLRSYLSGANKVRAYNGWVMPTLLYTFGVLRWTQTELDALDRRVRTTMTYHRMHHPKSSVMRLYIPRKCGGRGLLSAKSMHNREVCSLRAYFETRRESAMHGDVVVCDKGLTPLSLAKEEWRRPVVLSTSDRETVWMEKELHGRFYKALHAPHVDVKASVQWLRFGDLFGETEGFVCAIQDQVVKTNNYRKHILKDGTPDFCRACRHPGESLRHVLSGCSALANTEYLHRHNQVAKILHQELALMYCLLEQRMPYYQYTPVPVLERDGVRLYWDLPIATDRTILANKPDIVVMDRAQSRVFLVDITIPHDENLVKAETEKKRKYLDLAHEIVDMWGVESTEIIPIVISANGLIPVSLAHHLRQLGICDGSLAARMQKAMDSDRTRRPADTQLRPRQLGIRDGSLAARMQKAISCIDDFSKVPEGGCLLKCNYNLPCLHACPLVCHNYDRGHTTTKCHLKCERIICELQHVCPMMCKDKCEPCKKMITKTLPCGHDMQVFCYLDPQSPKIKCLTTVPVKLPLCGHEVKKSCYMETKNVKCPVPCELHVERCGHACVRTCHVADDPDHEHYVCTKPCVKAKKGCTMELVGDRGDHQCRKKCHEECDDCNVEVVKKRSLCKHKERVACSRSADELPCRKKCARTLPCGHFCKKKCSETCGDCRIKVKKVIPECGHEVEVECKEAASRKVCAKACERLLACGHRCRQLCRIECSAAACTELLPTLFDSPCGHQVQLPCNVLSAQSGTLLYCAVSGLQSFEGDSRTSHAAIVKPVGRAPPAGELLRQCRAACGAELACGHACAGDCARCQRGCLHVPCAQRCRQTNICGHECDEPCNQLCPPCNKNCEMKCTHARCPRPCGAPCVPCQEDCARACSHGRCSRRCGEQCSRAACTQRCPRRLPCGHRCRGLCGERCPDICKPCRPDDFPVDFLGDEFDDDALFIVLEDCGHVMEFENMEHLMNSESESVSLRACPFCRKPIINTPRYKDLVNHRFKTDINPIKERVYGNIQRNLEAKKSLLDKIAGFREVHKEIYADVQYSNWKKAFDKLLRFITIKKKLTLIQLDMHFVYLNILEMLSDIYKKFTTAKLTELQSNLAERNSIICCVLVNNIQKISQQQQMDIGNEMKRMNSIVLLSKLLSQQIYIMNKDQPNVIQVLKIVKTEVLGYGIYKESSAMDALKKFQNEIKASNIVTKEERDLIVKAIGAKAGQWYKCPNGHFYSIGQCGGAMEISKCVECKVPIGGQNHALLPSNKHAPEIDNSKFPAWSQEANNMGNFDLDNLL</sequence>
<keyword evidence="13" id="KW-1185">Reference proteome</keyword>
<dbReference type="PROSITE" id="PS51981">
    <property type="entry name" value="ZF_RZ"/>
    <property type="match status" value="1"/>
</dbReference>
<organism evidence="12 13">
    <name type="scientific">Euphydryas editha</name>
    <name type="common">Edith's checkerspot</name>
    <dbReference type="NCBI Taxonomy" id="104508"/>
    <lineage>
        <taxon>Eukaryota</taxon>
        <taxon>Metazoa</taxon>
        <taxon>Ecdysozoa</taxon>
        <taxon>Arthropoda</taxon>
        <taxon>Hexapoda</taxon>
        <taxon>Insecta</taxon>
        <taxon>Pterygota</taxon>
        <taxon>Neoptera</taxon>
        <taxon>Endopterygota</taxon>
        <taxon>Lepidoptera</taxon>
        <taxon>Glossata</taxon>
        <taxon>Ditrysia</taxon>
        <taxon>Papilionoidea</taxon>
        <taxon>Nymphalidae</taxon>
        <taxon>Nymphalinae</taxon>
        <taxon>Euphydryas</taxon>
    </lineage>
</organism>
<accession>A0AAU9UF04</accession>
<dbReference type="SUPFAM" id="SSF52540">
    <property type="entry name" value="P-loop containing nucleoside triphosphate hydrolases"/>
    <property type="match status" value="2"/>
</dbReference>
<dbReference type="SMART" id="SM00438">
    <property type="entry name" value="ZnF_NFX"/>
    <property type="match status" value="6"/>
</dbReference>
<dbReference type="GO" id="GO:0002376">
    <property type="term" value="P:immune system process"/>
    <property type="evidence" value="ECO:0007669"/>
    <property type="project" value="UniProtKB-KW"/>
</dbReference>
<gene>
    <name evidence="12" type="ORF">EEDITHA_LOCUS11683</name>
</gene>
<keyword evidence="6" id="KW-0862">Zinc</keyword>
<dbReference type="GO" id="GO:0005634">
    <property type="term" value="C:nucleus"/>
    <property type="evidence" value="ECO:0007669"/>
    <property type="project" value="InterPro"/>
</dbReference>
<dbReference type="PROSITE" id="PS50878">
    <property type="entry name" value="RT_POL"/>
    <property type="match status" value="1"/>
</dbReference>
<dbReference type="CDD" id="cd01650">
    <property type="entry name" value="RT_nLTR_like"/>
    <property type="match status" value="1"/>
</dbReference>
<feature type="domain" description="Reverse transcriptase" evidence="10">
    <location>
        <begin position="1881"/>
        <end position="2165"/>
    </location>
</feature>
<dbReference type="EMBL" id="CAKOGL010000016">
    <property type="protein sequence ID" value="CAH2096330.1"/>
    <property type="molecule type" value="Genomic_DNA"/>
</dbReference>
<evidence type="ECO:0000256" key="8">
    <source>
        <dbReference type="SAM" id="Coils"/>
    </source>
</evidence>
<dbReference type="InterPro" id="IPR046439">
    <property type="entry name" value="ZF_RZ_dom"/>
</dbReference>